<proteinExistence type="predicted"/>
<reference evidence="2" key="1">
    <citation type="submission" date="2021-01" db="EMBL/GenBank/DDBJ databases">
        <authorList>
            <person name="Corre E."/>
            <person name="Pelletier E."/>
            <person name="Niang G."/>
            <person name="Scheremetjew M."/>
            <person name="Finn R."/>
            <person name="Kale V."/>
            <person name="Holt S."/>
            <person name="Cochrane G."/>
            <person name="Meng A."/>
            <person name="Brown T."/>
            <person name="Cohen L."/>
        </authorList>
    </citation>
    <scope>NUCLEOTIDE SEQUENCE</scope>
    <source>
        <strain evidence="2">CCMP645</strain>
    </source>
</reference>
<sequence>MPPMRVGGAVSEGNSVPVARGIPLAQPQRPLSDRATSRPPATMPIAQAVHQKYCGESSSPSCGYMDEVETSSGAEGGRAKRSWMPRLPTWKASTSSARPAWGREE</sequence>
<name>A0A7S4BH76_CHRCT</name>
<accession>A0A7S4BH76</accession>
<gene>
    <name evidence="2" type="ORF">PCAR00345_LOCUS17769</name>
</gene>
<evidence type="ECO:0000313" key="2">
    <source>
        <dbReference type="EMBL" id="CAE0765157.1"/>
    </source>
</evidence>
<feature type="region of interest" description="Disordered" evidence="1">
    <location>
        <begin position="1"/>
        <end position="40"/>
    </location>
</feature>
<evidence type="ECO:0000256" key="1">
    <source>
        <dbReference type="SAM" id="MobiDB-lite"/>
    </source>
</evidence>
<dbReference type="AlphaFoldDB" id="A0A7S4BH76"/>
<protein>
    <submittedName>
        <fullName evidence="2">Uncharacterized protein</fullName>
    </submittedName>
</protein>
<feature type="region of interest" description="Disordered" evidence="1">
    <location>
        <begin position="56"/>
        <end position="105"/>
    </location>
</feature>
<organism evidence="2">
    <name type="scientific">Chrysotila carterae</name>
    <name type="common">Marine alga</name>
    <name type="synonym">Syracosphaera carterae</name>
    <dbReference type="NCBI Taxonomy" id="13221"/>
    <lineage>
        <taxon>Eukaryota</taxon>
        <taxon>Haptista</taxon>
        <taxon>Haptophyta</taxon>
        <taxon>Prymnesiophyceae</taxon>
        <taxon>Isochrysidales</taxon>
        <taxon>Isochrysidaceae</taxon>
        <taxon>Chrysotila</taxon>
    </lineage>
</organism>
<dbReference type="EMBL" id="HBIZ01027982">
    <property type="protein sequence ID" value="CAE0765157.1"/>
    <property type="molecule type" value="Transcribed_RNA"/>
</dbReference>